<evidence type="ECO:0000259" key="9">
    <source>
        <dbReference type="Pfam" id="PF12704"/>
    </source>
</evidence>
<feature type="domain" description="ABC3 transporter permease C-terminal" evidence="8">
    <location>
        <begin position="286"/>
        <end position="398"/>
    </location>
</feature>
<dbReference type="InterPro" id="IPR050250">
    <property type="entry name" value="Macrolide_Exporter_MacB"/>
</dbReference>
<feature type="transmembrane region" description="Helical" evidence="7">
    <location>
        <begin position="21"/>
        <end position="42"/>
    </location>
</feature>
<evidence type="ECO:0000256" key="2">
    <source>
        <dbReference type="ARBA" id="ARBA00022475"/>
    </source>
</evidence>
<evidence type="ECO:0000256" key="3">
    <source>
        <dbReference type="ARBA" id="ARBA00022692"/>
    </source>
</evidence>
<evidence type="ECO:0000313" key="11">
    <source>
        <dbReference type="Proteomes" id="UP001156102"/>
    </source>
</evidence>
<accession>A0AA42BNM4</accession>
<gene>
    <name evidence="10" type="ORF">NK662_03235</name>
</gene>
<sequence>MKFWESVKMSLSSLRTNLMRSILTMLGIIIGVSAVISMVSIGQGASANVASQINGLGSNLLIVTSGQARQGNVQMGAGSLNTLTMEDADALAGQPSIAGVTPLTSRQGTVVWHNQSYATTIEGASESYPEVRSFSVRSGRFFTKFEVKGQANVAVIGPEVVRSLFGDANANPIGQTLQVNDMPMKIVGVLQAQGSQGMTNQDDRIIIPVTTAMNRLLSQKNIRTVYVSAKSADAMTQAQAEIEMTMRSQHHLKPNQDDDFQVNSQTQILSTAQGITSIMTALLSGIAAISLVVGGIGIMNIMLVSVTERTREIGIRKAVGATRRAILQQFLIESITLSVLGGLIGIGLGISLSLLLEKFASLAVSITMAPILYSFGTSILVGVIFGVYPAQKAAKLNPIDALRYE</sequence>
<comment type="caution">
    <text evidence="10">The sequence shown here is derived from an EMBL/GenBank/DDBJ whole genome shotgun (WGS) entry which is preliminary data.</text>
</comment>
<reference evidence="10" key="1">
    <citation type="submission" date="2022-07" db="EMBL/GenBank/DDBJ databases">
        <authorList>
            <person name="Li W.-J."/>
            <person name="Deng Q.-Q."/>
        </authorList>
    </citation>
    <scope>NUCLEOTIDE SEQUENCE</scope>
    <source>
        <strain evidence="10">SYSU M60031</strain>
    </source>
</reference>
<evidence type="ECO:0000256" key="7">
    <source>
        <dbReference type="SAM" id="Phobius"/>
    </source>
</evidence>
<keyword evidence="11" id="KW-1185">Reference proteome</keyword>
<dbReference type="RefSeq" id="WP_254757291.1">
    <property type="nucleotide sequence ID" value="NZ_JANCLT010000001.1"/>
</dbReference>
<dbReference type="InterPro" id="IPR003838">
    <property type="entry name" value="ABC3_permease_C"/>
</dbReference>
<dbReference type="AlphaFoldDB" id="A0AA42BNM4"/>
<evidence type="ECO:0000256" key="5">
    <source>
        <dbReference type="ARBA" id="ARBA00023136"/>
    </source>
</evidence>
<proteinExistence type="inferred from homology"/>
<dbReference type="Pfam" id="PF12704">
    <property type="entry name" value="MacB_PCD"/>
    <property type="match status" value="1"/>
</dbReference>
<dbReference type="Proteomes" id="UP001156102">
    <property type="component" value="Unassembled WGS sequence"/>
</dbReference>
<feature type="domain" description="MacB-like periplasmic core" evidence="9">
    <location>
        <begin position="21"/>
        <end position="243"/>
    </location>
</feature>
<evidence type="ECO:0000259" key="8">
    <source>
        <dbReference type="Pfam" id="PF02687"/>
    </source>
</evidence>
<comment type="similarity">
    <text evidence="6">Belongs to the ABC-4 integral membrane protein family.</text>
</comment>
<keyword evidence="2" id="KW-1003">Cell membrane</keyword>
<evidence type="ECO:0000256" key="1">
    <source>
        <dbReference type="ARBA" id="ARBA00004651"/>
    </source>
</evidence>
<dbReference type="PANTHER" id="PTHR30572">
    <property type="entry name" value="MEMBRANE COMPONENT OF TRANSPORTER-RELATED"/>
    <property type="match status" value="1"/>
</dbReference>
<dbReference type="EMBL" id="JANCLT010000001">
    <property type="protein sequence ID" value="MCP8967556.1"/>
    <property type="molecule type" value="Genomic_DNA"/>
</dbReference>
<feature type="transmembrane region" description="Helical" evidence="7">
    <location>
        <begin position="278"/>
        <end position="306"/>
    </location>
</feature>
<feature type="transmembrane region" description="Helical" evidence="7">
    <location>
        <begin position="330"/>
        <end position="356"/>
    </location>
</feature>
<keyword evidence="5 7" id="KW-0472">Membrane</keyword>
<comment type="subcellular location">
    <subcellularLocation>
        <location evidence="1">Cell membrane</location>
        <topology evidence="1">Multi-pass membrane protein</topology>
    </subcellularLocation>
</comment>
<organism evidence="10 11">
    <name type="scientific">Ectobacillus ponti</name>
    <dbReference type="NCBI Taxonomy" id="2961894"/>
    <lineage>
        <taxon>Bacteria</taxon>
        <taxon>Bacillati</taxon>
        <taxon>Bacillota</taxon>
        <taxon>Bacilli</taxon>
        <taxon>Bacillales</taxon>
        <taxon>Bacillaceae</taxon>
        <taxon>Ectobacillus</taxon>
    </lineage>
</organism>
<evidence type="ECO:0000256" key="6">
    <source>
        <dbReference type="ARBA" id="ARBA00038076"/>
    </source>
</evidence>
<dbReference type="PANTHER" id="PTHR30572:SF4">
    <property type="entry name" value="ABC TRANSPORTER PERMEASE YTRF"/>
    <property type="match status" value="1"/>
</dbReference>
<protein>
    <submittedName>
        <fullName evidence="10">ABC transporter permease</fullName>
    </submittedName>
</protein>
<keyword evidence="3 7" id="KW-0812">Transmembrane</keyword>
<dbReference type="Pfam" id="PF02687">
    <property type="entry name" value="FtsX"/>
    <property type="match status" value="1"/>
</dbReference>
<dbReference type="GO" id="GO:0022857">
    <property type="term" value="F:transmembrane transporter activity"/>
    <property type="evidence" value="ECO:0007669"/>
    <property type="project" value="TreeGrafter"/>
</dbReference>
<dbReference type="InterPro" id="IPR025857">
    <property type="entry name" value="MacB_PCD"/>
</dbReference>
<name>A0AA42BNM4_9BACI</name>
<evidence type="ECO:0000256" key="4">
    <source>
        <dbReference type="ARBA" id="ARBA00022989"/>
    </source>
</evidence>
<keyword evidence="4 7" id="KW-1133">Transmembrane helix</keyword>
<dbReference type="GO" id="GO:0005886">
    <property type="term" value="C:plasma membrane"/>
    <property type="evidence" value="ECO:0007669"/>
    <property type="project" value="UniProtKB-SubCell"/>
</dbReference>
<feature type="transmembrane region" description="Helical" evidence="7">
    <location>
        <begin position="362"/>
        <end position="388"/>
    </location>
</feature>
<evidence type="ECO:0000313" key="10">
    <source>
        <dbReference type="EMBL" id="MCP8967556.1"/>
    </source>
</evidence>